<keyword evidence="2" id="KW-0413">Isomerase</keyword>
<evidence type="ECO:0000259" key="1">
    <source>
        <dbReference type="Pfam" id="PF01261"/>
    </source>
</evidence>
<dbReference type="EMBL" id="JAAOIW010000001">
    <property type="protein sequence ID" value="NHN28972.1"/>
    <property type="molecule type" value="Genomic_DNA"/>
</dbReference>
<name>A0ABX0IYC6_9BACL</name>
<dbReference type="Gene3D" id="3.20.20.150">
    <property type="entry name" value="Divalent-metal-dependent TIM barrel enzymes"/>
    <property type="match status" value="1"/>
</dbReference>
<keyword evidence="3" id="KW-1185">Reference proteome</keyword>
<reference evidence="2" key="1">
    <citation type="submission" date="2020-03" db="EMBL/GenBank/DDBJ databases">
        <title>Draft sequencing of Paenibacilllus sp. S3N08.</title>
        <authorList>
            <person name="Kim D.-U."/>
        </authorList>
    </citation>
    <scope>NUCLEOTIDE SEQUENCE</scope>
    <source>
        <strain evidence="2">S3N08</strain>
    </source>
</reference>
<evidence type="ECO:0000313" key="3">
    <source>
        <dbReference type="Proteomes" id="UP001165962"/>
    </source>
</evidence>
<sequence>MIRLGGNLQGSTDDPEEIADAHKAYGYSAAYCPEVTLAQPERIRQIRKAFAKQDVVIAEVGAWCNMVDADLAQRSSNQAYVIERLALAEEVGAFCCIDYIGSVLPNSKYGPHPYNLSTEGFELCVETVRTIIDAVKPKTAKFCLEFMQWVLPDSPEACLELIKAVDRPAFAAHLDPVNIIVSPRQYFNNGELIKRCFELLGPYIVSCHAKDIVLRDQLALHFDESIPGQGQLDYRTYLCELAKLPGEVPLMLEHLQTQEQYTQARDYLFSVGKENGLQFKS</sequence>
<evidence type="ECO:0000313" key="2">
    <source>
        <dbReference type="EMBL" id="NHN28972.1"/>
    </source>
</evidence>
<dbReference type="Pfam" id="PF01261">
    <property type="entry name" value="AP_endonuc_2"/>
    <property type="match status" value="1"/>
</dbReference>
<dbReference type="Proteomes" id="UP001165962">
    <property type="component" value="Unassembled WGS sequence"/>
</dbReference>
<dbReference type="GO" id="GO:0016853">
    <property type="term" value="F:isomerase activity"/>
    <property type="evidence" value="ECO:0007669"/>
    <property type="project" value="UniProtKB-KW"/>
</dbReference>
<dbReference type="InterPro" id="IPR013022">
    <property type="entry name" value="Xyl_isomerase-like_TIM-brl"/>
</dbReference>
<gene>
    <name evidence="2" type="ORF">G9U52_03890</name>
</gene>
<dbReference type="PANTHER" id="PTHR12110">
    <property type="entry name" value="HYDROXYPYRUVATE ISOMERASE"/>
    <property type="match status" value="1"/>
</dbReference>
<dbReference type="InterPro" id="IPR050312">
    <property type="entry name" value="IolE/XylAMocC-like"/>
</dbReference>
<dbReference type="PANTHER" id="PTHR12110:SF21">
    <property type="entry name" value="XYLOSE ISOMERASE-LIKE TIM BARREL DOMAIN-CONTAINING PROTEIN"/>
    <property type="match status" value="1"/>
</dbReference>
<comment type="caution">
    <text evidence="2">The sequence shown here is derived from an EMBL/GenBank/DDBJ whole genome shotgun (WGS) entry which is preliminary data.</text>
</comment>
<proteinExistence type="predicted"/>
<dbReference type="SUPFAM" id="SSF51658">
    <property type="entry name" value="Xylose isomerase-like"/>
    <property type="match status" value="1"/>
</dbReference>
<protein>
    <submittedName>
        <fullName evidence="2">Sugar phosphate isomerase/epimerase</fullName>
    </submittedName>
</protein>
<accession>A0ABX0IYC6</accession>
<dbReference type="InterPro" id="IPR036237">
    <property type="entry name" value="Xyl_isomerase-like_sf"/>
</dbReference>
<organism evidence="2 3">
    <name type="scientific">Paenibacillus agricola</name>
    <dbReference type="NCBI Taxonomy" id="2716264"/>
    <lineage>
        <taxon>Bacteria</taxon>
        <taxon>Bacillati</taxon>
        <taxon>Bacillota</taxon>
        <taxon>Bacilli</taxon>
        <taxon>Bacillales</taxon>
        <taxon>Paenibacillaceae</taxon>
        <taxon>Paenibacillus</taxon>
    </lineage>
</organism>
<dbReference type="RefSeq" id="WP_166146360.1">
    <property type="nucleotide sequence ID" value="NZ_JAAOIW010000001.1"/>
</dbReference>
<feature type="domain" description="Xylose isomerase-like TIM barrel" evidence="1">
    <location>
        <begin position="39"/>
        <end position="268"/>
    </location>
</feature>